<comment type="caution">
    <text evidence="1">The sequence shown here is derived from an EMBL/GenBank/DDBJ whole genome shotgun (WGS) entry which is preliminary data.</text>
</comment>
<name>A0A5C6YL11_9FLAO</name>
<proteinExistence type="predicted"/>
<sequence>MRYITLIFALALFSSCNDKIDYQKEIIGIWETDSILNYENGIENIIRISERNNMYVGSRENPKSFNYTKHNELFLIDKANNNNQNTTYKIVGDSIFHEKAYFNSKIIKIDYKNLIFTNELVTIWLDGESDHPKQVMTYYLSKKK</sequence>
<accession>A0A5C6YL11</accession>
<dbReference type="PROSITE" id="PS51257">
    <property type="entry name" value="PROKAR_LIPOPROTEIN"/>
    <property type="match status" value="1"/>
</dbReference>
<keyword evidence="2" id="KW-1185">Reference proteome</keyword>
<reference evidence="1 2" key="1">
    <citation type="submission" date="2019-08" db="EMBL/GenBank/DDBJ databases">
        <title>Genome of Aequorivita lipolytica Y10-2 (type strain).</title>
        <authorList>
            <person name="Bowman J.P."/>
        </authorList>
    </citation>
    <scope>NUCLEOTIDE SEQUENCE [LARGE SCALE GENOMIC DNA]</scope>
    <source>
        <strain evidence="1 2">Y10-2</strain>
    </source>
</reference>
<evidence type="ECO:0008006" key="3">
    <source>
        <dbReference type="Google" id="ProtNLM"/>
    </source>
</evidence>
<dbReference type="Proteomes" id="UP000321945">
    <property type="component" value="Unassembled WGS sequence"/>
</dbReference>
<dbReference type="OrthoDB" id="839750at2"/>
<dbReference type="RefSeq" id="WP_111817074.1">
    <property type="nucleotide sequence ID" value="NZ_CBCRZQ010000017.1"/>
</dbReference>
<dbReference type="AlphaFoldDB" id="A0A5C6YL11"/>
<gene>
    <name evidence="1" type="ORF">ESV24_14510</name>
</gene>
<evidence type="ECO:0000313" key="2">
    <source>
        <dbReference type="Proteomes" id="UP000321945"/>
    </source>
</evidence>
<evidence type="ECO:0000313" key="1">
    <source>
        <dbReference type="EMBL" id="TXD67903.1"/>
    </source>
</evidence>
<protein>
    <recommendedName>
        <fullName evidence="3">Lipocalin-like domain-containing protein</fullName>
    </recommendedName>
</protein>
<dbReference type="EMBL" id="VORU01000020">
    <property type="protein sequence ID" value="TXD67903.1"/>
    <property type="molecule type" value="Genomic_DNA"/>
</dbReference>
<organism evidence="1 2">
    <name type="scientific">Aequorivita lipolytica</name>
    <dbReference type="NCBI Taxonomy" id="153267"/>
    <lineage>
        <taxon>Bacteria</taxon>
        <taxon>Pseudomonadati</taxon>
        <taxon>Bacteroidota</taxon>
        <taxon>Flavobacteriia</taxon>
        <taxon>Flavobacteriales</taxon>
        <taxon>Flavobacteriaceae</taxon>
        <taxon>Aequorivita</taxon>
    </lineage>
</organism>